<gene>
    <name evidence="3" type="ORF">WMO26_01290</name>
</gene>
<accession>A0ABV1DWN2</accession>
<evidence type="ECO:0000259" key="2">
    <source>
        <dbReference type="SMART" id="SM00646"/>
    </source>
</evidence>
<keyword evidence="1 3" id="KW-0378">Hydrolase</keyword>
<dbReference type="PANTHER" id="PTHR30404">
    <property type="entry name" value="N-ACETYLMURAMOYL-L-ALANINE AMIDASE"/>
    <property type="match status" value="1"/>
</dbReference>
<dbReference type="Proteomes" id="UP001489509">
    <property type="component" value="Unassembled WGS sequence"/>
</dbReference>
<dbReference type="InterPro" id="IPR050695">
    <property type="entry name" value="N-acetylmuramoyl_amidase_3"/>
</dbReference>
<organism evidence="3 4">
    <name type="scientific">Solibaculum intestinale</name>
    <dbReference type="NCBI Taxonomy" id="3133165"/>
    <lineage>
        <taxon>Bacteria</taxon>
        <taxon>Bacillati</taxon>
        <taxon>Bacillota</taxon>
        <taxon>Clostridia</taxon>
        <taxon>Eubacteriales</taxon>
        <taxon>Oscillospiraceae</taxon>
        <taxon>Solibaculum</taxon>
    </lineage>
</organism>
<dbReference type="RefSeq" id="WP_349217716.1">
    <property type="nucleotide sequence ID" value="NZ_JBBMFD010000001.1"/>
</dbReference>
<comment type="caution">
    <text evidence="3">The sequence shown here is derived from an EMBL/GenBank/DDBJ whole genome shotgun (WGS) entry which is preliminary data.</text>
</comment>
<dbReference type="GO" id="GO:0008745">
    <property type="term" value="F:N-acetylmuramoyl-L-alanine amidase activity"/>
    <property type="evidence" value="ECO:0007669"/>
    <property type="project" value="UniProtKB-EC"/>
</dbReference>
<evidence type="ECO:0000313" key="3">
    <source>
        <dbReference type="EMBL" id="MEQ2439456.1"/>
    </source>
</evidence>
<feature type="domain" description="MurNAc-LAA" evidence="2">
    <location>
        <begin position="125"/>
        <end position="231"/>
    </location>
</feature>
<dbReference type="Gene3D" id="3.40.630.40">
    <property type="entry name" value="Zn-dependent exopeptidases"/>
    <property type="match status" value="1"/>
</dbReference>
<sequence length="236" mass="25707">MLTKKRICILISCLALVFVSMVYVSSDILLAEPTAAGPVVSGKVIVLDAGHGGMDGGAVGKSGILEKDLNLAITLKLRDALRAMGYRVVLTRDSDISLHDPKLSTVRSQKVADMHARLAIIEQYPQGIFLSIHQNKFEQSQYHGTQVFYSKNHADSELIAKSVQSAVVEMLQPDNNRVAKPLGSESYLLSKAKIPAVIVECGFLSNPEEEAKLQDEDYQNQLTMSILCGLLNSGCF</sequence>
<dbReference type="PANTHER" id="PTHR30404:SF0">
    <property type="entry name" value="N-ACETYLMURAMOYL-L-ALANINE AMIDASE AMIC"/>
    <property type="match status" value="1"/>
</dbReference>
<proteinExistence type="predicted"/>
<dbReference type="SMART" id="SM00646">
    <property type="entry name" value="Ami_3"/>
    <property type="match status" value="1"/>
</dbReference>
<reference evidence="3 4" key="1">
    <citation type="submission" date="2024-03" db="EMBL/GenBank/DDBJ databases">
        <title>Human intestinal bacterial collection.</title>
        <authorList>
            <person name="Pauvert C."/>
            <person name="Hitch T.C.A."/>
            <person name="Clavel T."/>
        </authorList>
    </citation>
    <scope>NUCLEOTIDE SEQUENCE [LARGE SCALE GENOMIC DNA]</scope>
    <source>
        <strain evidence="3 4">CLA-JM-H44</strain>
    </source>
</reference>
<dbReference type="EMBL" id="JBBMFD010000001">
    <property type="protein sequence ID" value="MEQ2439456.1"/>
    <property type="molecule type" value="Genomic_DNA"/>
</dbReference>
<dbReference type="Pfam" id="PF01520">
    <property type="entry name" value="Amidase_3"/>
    <property type="match status" value="1"/>
</dbReference>
<evidence type="ECO:0000256" key="1">
    <source>
        <dbReference type="ARBA" id="ARBA00022801"/>
    </source>
</evidence>
<dbReference type="CDD" id="cd02696">
    <property type="entry name" value="MurNAc-LAA"/>
    <property type="match status" value="1"/>
</dbReference>
<protein>
    <submittedName>
        <fullName evidence="3">N-acetylmuramoyl-L-alanine amidase</fullName>
        <ecNumber evidence="3">3.5.1.28</ecNumber>
    </submittedName>
</protein>
<keyword evidence="4" id="KW-1185">Reference proteome</keyword>
<name>A0ABV1DWN2_9FIRM</name>
<dbReference type="SUPFAM" id="SSF53187">
    <property type="entry name" value="Zn-dependent exopeptidases"/>
    <property type="match status" value="1"/>
</dbReference>
<evidence type="ECO:0000313" key="4">
    <source>
        <dbReference type="Proteomes" id="UP001489509"/>
    </source>
</evidence>
<dbReference type="InterPro" id="IPR002508">
    <property type="entry name" value="MurNAc-LAA_cat"/>
</dbReference>
<dbReference type="EC" id="3.5.1.28" evidence="3"/>